<dbReference type="GO" id="GO:0008270">
    <property type="term" value="F:zinc ion binding"/>
    <property type="evidence" value="ECO:0007669"/>
    <property type="project" value="UniProtKB-KW"/>
</dbReference>
<keyword evidence="14" id="KW-0653">Protein transport</keyword>
<dbReference type="EC" id="2.3.2.27" evidence="5"/>
<evidence type="ECO:0000259" key="20">
    <source>
        <dbReference type="PROSITE" id="PS50089"/>
    </source>
</evidence>
<accession>A0A7S3PCD9</accession>
<dbReference type="InterPro" id="IPR001841">
    <property type="entry name" value="Znf_RING"/>
</dbReference>
<keyword evidence="16" id="KW-0472">Membrane</keyword>
<feature type="region of interest" description="Disordered" evidence="19">
    <location>
        <begin position="93"/>
        <end position="139"/>
    </location>
</feature>
<evidence type="ECO:0000313" key="21">
    <source>
        <dbReference type="EMBL" id="CAE0435317.1"/>
    </source>
</evidence>
<evidence type="ECO:0000256" key="2">
    <source>
        <dbReference type="ARBA" id="ARBA00004585"/>
    </source>
</evidence>
<comment type="pathway">
    <text evidence="3">Protein modification; protein ubiquitination.</text>
</comment>
<proteinExistence type="inferred from homology"/>
<comment type="catalytic activity">
    <reaction evidence="1">
        <text>S-ubiquitinyl-[E2 ubiquitin-conjugating enzyme]-L-cysteine + [acceptor protein]-L-lysine = [E2 ubiquitin-conjugating enzyme]-L-cysteine + N(6)-ubiquitinyl-[acceptor protein]-L-lysine.</text>
        <dbReference type="EC" id="2.3.2.27"/>
    </reaction>
</comment>
<protein>
    <recommendedName>
        <fullName evidence="5">RING-type E3 ubiquitin transferase</fullName>
        <ecNumber evidence="5">2.3.2.27</ecNumber>
    </recommendedName>
</protein>
<evidence type="ECO:0000256" key="7">
    <source>
        <dbReference type="ARBA" id="ARBA00022593"/>
    </source>
</evidence>
<evidence type="ECO:0000256" key="15">
    <source>
        <dbReference type="ARBA" id="ARBA00022989"/>
    </source>
</evidence>
<keyword evidence="9" id="KW-0812">Transmembrane</keyword>
<keyword evidence="7" id="KW-0962">Peroxisome biogenesis</keyword>
<dbReference type="EMBL" id="HBIN01007618">
    <property type="protein sequence ID" value="CAE0435317.1"/>
    <property type="molecule type" value="Transcribed_RNA"/>
</dbReference>
<feature type="compositionally biased region" description="Basic and acidic residues" evidence="19">
    <location>
        <begin position="120"/>
        <end position="139"/>
    </location>
</feature>
<evidence type="ECO:0000256" key="18">
    <source>
        <dbReference type="PROSITE-ProRule" id="PRU00175"/>
    </source>
</evidence>
<evidence type="ECO:0000256" key="8">
    <source>
        <dbReference type="ARBA" id="ARBA00022679"/>
    </source>
</evidence>
<name>A0A7S3PCD9_9STRA</name>
<dbReference type="InterPro" id="IPR013083">
    <property type="entry name" value="Znf_RING/FYVE/PHD"/>
</dbReference>
<dbReference type="Gene3D" id="3.30.40.10">
    <property type="entry name" value="Zinc/RING finger domain, C3HC4 (zinc finger)"/>
    <property type="match status" value="1"/>
</dbReference>
<keyword evidence="10" id="KW-0479">Metal-binding</keyword>
<evidence type="ECO:0000256" key="13">
    <source>
        <dbReference type="ARBA" id="ARBA00022833"/>
    </source>
</evidence>
<dbReference type="GO" id="GO:0016558">
    <property type="term" value="P:protein import into peroxisome matrix"/>
    <property type="evidence" value="ECO:0007669"/>
    <property type="project" value="InterPro"/>
</dbReference>
<dbReference type="PROSITE" id="PS00518">
    <property type="entry name" value="ZF_RING_1"/>
    <property type="match status" value="1"/>
</dbReference>
<keyword evidence="12" id="KW-0833">Ubl conjugation pathway</keyword>
<dbReference type="PROSITE" id="PS50089">
    <property type="entry name" value="ZF_RING_2"/>
    <property type="match status" value="1"/>
</dbReference>
<dbReference type="InterPro" id="IPR017907">
    <property type="entry name" value="Znf_RING_CS"/>
</dbReference>
<organism evidence="21">
    <name type="scientific">Aplanochytrium stocchinoi</name>
    <dbReference type="NCBI Taxonomy" id="215587"/>
    <lineage>
        <taxon>Eukaryota</taxon>
        <taxon>Sar</taxon>
        <taxon>Stramenopiles</taxon>
        <taxon>Bigyra</taxon>
        <taxon>Labyrinthulomycetes</taxon>
        <taxon>Thraustochytrida</taxon>
        <taxon>Thraustochytriidae</taxon>
        <taxon>Aplanochytrium</taxon>
    </lineage>
</organism>
<evidence type="ECO:0000256" key="11">
    <source>
        <dbReference type="ARBA" id="ARBA00022771"/>
    </source>
</evidence>
<evidence type="ECO:0000256" key="12">
    <source>
        <dbReference type="ARBA" id="ARBA00022786"/>
    </source>
</evidence>
<evidence type="ECO:0000256" key="17">
    <source>
        <dbReference type="ARBA" id="ARBA00023140"/>
    </source>
</evidence>
<sequence length="441" mass="50037">MIAEMSLSPSLPEAGQPDIVLASQKDAYYRRELFEKVNKAVESMLGPHISVAIRPEIRLVSELAYFGLTSFRSGGQTPGEEFCDLLQVQVQGKETSTETEIENESTTDGVSRISNSEGEGGDKNKEENDRIDENGNKNKNETLSRITERVILFLPSTQQRVGLLIFSVIVPYLFKRVRMGGWNSLLSAFKPHLTARERAEAFRRRLQRQQQRRRQMEMGENPDADIIDHEEDIFKSYWKIVKPWLPKVATIVSLAVLLERLHLATFYVYGRYLSWAKRLAGIQYANTKEPETQRMSYKVLGVFLFIQIGLETYPNISAMLWTLMKTWGVIHDSPDKEGRKSQKEDSVVPYMVPITTRGENADTEDLLEFEQQGLVSKGPAHIKCGICLSEPIDNPAAPKCGHMFCYECILGSTLAKEECPVCRQNAKPKDIQCIYFALSRA</sequence>
<evidence type="ECO:0000256" key="9">
    <source>
        <dbReference type="ARBA" id="ARBA00022692"/>
    </source>
</evidence>
<dbReference type="Pfam" id="PF04757">
    <property type="entry name" value="Pex2_Pex12"/>
    <property type="match status" value="1"/>
</dbReference>
<comment type="subcellular location">
    <subcellularLocation>
        <location evidence="2">Peroxisome membrane</location>
        <topology evidence="2">Multi-pass membrane protein</topology>
    </subcellularLocation>
</comment>
<evidence type="ECO:0000256" key="14">
    <source>
        <dbReference type="ARBA" id="ARBA00022927"/>
    </source>
</evidence>
<keyword evidence="11 18" id="KW-0863">Zinc-finger</keyword>
<dbReference type="SUPFAM" id="SSF57850">
    <property type="entry name" value="RING/U-box"/>
    <property type="match status" value="1"/>
</dbReference>
<evidence type="ECO:0000256" key="10">
    <source>
        <dbReference type="ARBA" id="ARBA00022723"/>
    </source>
</evidence>
<dbReference type="PANTHER" id="PTHR23350:SF0">
    <property type="entry name" value="PEROXISOME BIOGENESIS FACTOR 10"/>
    <property type="match status" value="1"/>
</dbReference>
<dbReference type="InterPro" id="IPR025654">
    <property type="entry name" value="PEX2/10"/>
</dbReference>
<dbReference type="PANTHER" id="PTHR23350">
    <property type="entry name" value="PEROXISOME ASSEMBLY PROTEIN 10"/>
    <property type="match status" value="1"/>
</dbReference>
<evidence type="ECO:0000256" key="4">
    <source>
        <dbReference type="ARBA" id="ARBA00008704"/>
    </source>
</evidence>
<dbReference type="AlphaFoldDB" id="A0A7S3PCD9"/>
<gene>
    <name evidence="21" type="ORF">ASTO00021_LOCUS5597</name>
</gene>
<keyword evidence="13" id="KW-0862">Zinc</keyword>
<evidence type="ECO:0000256" key="3">
    <source>
        <dbReference type="ARBA" id="ARBA00004906"/>
    </source>
</evidence>
<dbReference type="GO" id="GO:0061630">
    <property type="term" value="F:ubiquitin protein ligase activity"/>
    <property type="evidence" value="ECO:0007669"/>
    <property type="project" value="UniProtKB-EC"/>
</dbReference>
<feature type="domain" description="RING-type" evidence="20">
    <location>
        <begin position="384"/>
        <end position="423"/>
    </location>
</feature>
<reference evidence="21" key="1">
    <citation type="submission" date="2021-01" db="EMBL/GenBank/DDBJ databases">
        <authorList>
            <person name="Corre E."/>
            <person name="Pelletier E."/>
            <person name="Niang G."/>
            <person name="Scheremetjew M."/>
            <person name="Finn R."/>
            <person name="Kale V."/>
            <person name="Holt S."/>
            <person name="Cochrane G."/>
            <person name="Meng A."/>
            <person name="Brown T."/>
            <person name="Cohen L."/>
        </authorList>
    </citation>
    <scope>NUCLEOTIDE SEQUENCE</scope>
    <source>
        <strain evidence="21">GSBS06</strain>
    </source>
</reference>
<keyword evidence="17" id="KW-0576">Peroxisome</keyword>
<dbReference type="InterPro" id="IPR006845">
    <property type="entry name" value="Pex_N"/>
</dbReference>
<comment type="similarity">
    <text evidence="4">Belongs to the pex2/pex10/pex12 family.</text>
</comment>
<dbReference type="Pfam" id="PF13639">
    <property type="entry name" value="zf-RING_2"/>
    <property type="match status" value="1"/>
</dbReference>
<evidence type="ECO:0000256" key="16">
    <source>
        <dbReference type="ARBA" id="ARBA00023136"/>
    </source>
</evidence>
<evidence type="ECO:0000256" key="5">
    <source>
        <dbReference type="ARBA" id="ARBA00012483"/>
    </source>
</evidence>
<dbReference type="GO" id="GO:0005778">
    <property type="term" value="C:peroxisomal membrane"/>
    <property type="evidence" value="ECO:0007669"/>
    <property type="project" value="UniProtKB-SubCell"/>
</dbReference>
<evidence type="ECO:0000256" key="6">
    <source>
        <dbReference type="ARBA" id="ARBA00022448"/>
    </source>
</evidence>
<keyword evidence="8" id="KW-0808">Transferase</keyword>
<keyword evidence="6" id="KW-0813">Transport</keyword>
<evidence type="ECO:0000256" key="19">
    <source>
        <dbReference type="SAM" id="MobiDB-lite"/>
    </source>
</evidence>
<evidence type="ECO:0000256" key="1">
    <source>
        <dbReference type="ARBA" id="ARBA00000900"/>
    </source>
</evidence>
<keyword evidence="15" id="KW-1133">Transmembrane helix</keyword>
<dbReference type="SMART" id="SM00184">
    <property type="entry name" value="RING"/>
    <property type="match status" value="1"/>
</dbReference>